<dbReference type="PANTHER" id="PTHR19376:SF54">
    <property type="entry name" value="DNA-DIRECTED RNA POLYMERASE SUBUNIT BETA"/>
    <property type="match status" value="1"/>
</dbReference>
<evidence type="ECO:0000313" key="9">
    <source>
        <dbReference type="EMBL" id="KAH7536689.1"/>
    </source>
</evidence>
<dbReference type="AlphaFoldDB" id="A0A978VMB4"/>
<dbReference type="InterPro" id="IPR006592">
    <property type="entry name" value="RNA_pol_N"/>
</dbReference>
<dbReference type="PANTHER" id="PTHR19376">
    <property type="entry name" value="DNA-DIRECTED RNA POLYMERASE"/>
    <property type="match status" value="1"/>
</dbReference>
<keyword evidence="4 7" id="KW-0548">Nucleotidyltransferase</keyword>
<dbReference type="Pfam" id="PF04997">
    <property type="entry name" value="RNA_pol_Rpb1_1"/>
    <property type="match status" value="1"/>
</dbReference>
<dbReference type="Proteomes" id="UP000813462">
    <property type="component" value="Unassembled WGS sequence"/>
</dbReference>
<dbReference type="InterPro" id="IPR045867">
    <property type="entry name" value="DNA-dir_RpoC_beta_prime"/>
</dbReference>
<dbReference type="EC" id="2.7.7.6" evidence="7"/>
<protein>
    <recommendedName>
        <fullName evidence="7">DNA-directed RNA polymerase subunit</fullName>
        <ecNumber evidence="7">2.7.7.6</ecNumber>
    </recommendedName>
</protein>
<evidence type="ECO:0000256" key="4">
    <source>
        <dbReference type="ARBA" id="ARBA00022695"/>
    </source>
</evidence>
<name>A0A978VMB4_ZIZJJ</name>
<keyword evidence="5 7" id="KW-0804">Transcription</keyword>
<keyword evidence="3 7" id="KW-0808">Transferase</keyword>
<organism evidence="9 10">
    <name type="scientific">Ziziphus jujuba var. spinosa</name>
    <dbReference type="NCBI Taxonomy" id="714518"/>
    <lineage>
        <taxon>Eukaryota</taxon>
        <taxon>Viridiplantae</taxon>
        <taxon>Streptophyta</taxon>
        <taxon>Embryophyta</taxon>
        <taxon>Tracheophyta</taxon>
        <taxon>Spermatophyta</taxon>
        <taxon>Magnoliopsida</taxon>
        <taxon>eudicotyledons</taxon>
        <taxon>Gunneridae</taxon>
        <taxon>Pentapetalae</taxon>
        <taxon>rosids</taxon>
        <taxon>fabids</taxon>
        <taxon>Rosales</taxon>
        <taxon>Rhamnaceae</taxon>
        <taxon>Paliureae</taxon>
        <taxon>Ziziphus</taxon>
    </lineage>
</organism>
<comment type="catalytic activity">
    <reaction evidence="6 7">
        <text>RNA(n) + a ribonucleoside 5'-triphosphate = RNA(n+1) + diphosphate</text>
        <dbReference type="Rhea" id="RHEA:21248"/>
        <dbReference type="Rhea" id="RHEA-COMP:14527"/>
        <dbReference type="Rhea" id="RHEA-COMP:17342"/>
        <dbReference type="ChEBI" id="CHEBI:33019"/>
        <dbReference type="ChEBI" id="CHEBI:61557"/>
        <dbReference type="ChEBI" id="CHEBI:140395"/>
        <dbReference type="EC" id="2.7.7.6"/>
    </reaction>
</comment>
<dbReference type="GO" id="GO:0006351">
    <property type="term" value="P:DNA-templated transcription"/>
    <property type="evidence" value="ECO:0007669"/>
    <property type="project" value="InterPro"/>
</dbReference>
<dbReference type="EMBL" id="JAEACU010000003">
    <property type="protein sequence ID" value="KAH7536689.1"/>
    <property type="molecule type" value="Genomic_DNA"/>
</dbReference>
<evidence type="ECO:0000256" key="3">
    <source>
        <dbReference type="ARBA" id="ARBA00022679"/>
    </source>
</evidence>
<dbReference type="SMART" id="SM00663">
    <property type="entry name" value="RPOLA_N"/>
    <property type="match status" value="1"/>
</dbReference>
<evidence type="ECO:0000259" key="8">
    <source>
        <dbReference type="SMART" id="SM00663"/>
    </source>
</evidence>
<accession>A0A978VMB4</accession>
<dbReference type="SUPFAM" id="SSF64484">
    <property type="entry name" value="beta and beta-prime subunits of DNA dependent RNA-polymerase"/>
    <property type="match status" value="1"/>
</dbReference>
<proteinExistence type="inferred from homology"/>
<dbReference type="Gene3D" id="2.40.40.20">
    <property type="match status" value="1"/>
</dbReference>
<sequence>MVLCLLPVLPPELRHIIQIDGGKLMSSEINGLYRRVIYRNNTLINLLTTSRSMPGELVMCKEKLVQEAVDTLLDIGIHGQPMTDGDDHNKAYKSFSDVIEGKKGRYHETLLGKHVNYLGHSIIVIGPSLSLHRCGLPREIAIDLL</sequence>
<comment type="similarity">
    <text evidence="7">Belongs to the RNA polymerase beta' chain family.</text>
</comment>
<comment type="caution">
    <text evidence="9">The sequence shown here is derived from an EMBL/GenBank/DDBJ whole genome shotgun (WGS) entry which is preliminary data.</text>
</comment>
<evidence type="ECO:0000256" key="5">
    <source>
        <dbReference type="ARBA" id="ARBA00023163"/>
    </source>
</evidence>
<dbReference type="GO" id="GO:0000428">
    <property type="term" value="C:DNA-directed RNA polymerase complex"/>
    <property type="evidence" value="ECO:0007669"/>
    <property type="project" value="UniProtKB-KW"/>
</dbReference>
<gene>
    <name evidence="9" type="ORF">FEM48_Zijuj03G0012300</name>
</gene>
<dbReference type="InterPro" id="IPR007080">
    <property type="entry name" value="RNA_pol_Rpb1_1"/>
</dbReference>
<evidence type="ECO:0000256" key="2">
    <source>
        <dbReference type="ARBA" id="ARBA00022478"/>
    </source>
</evidence>
<evidence type="ECO:0000256" key="6">
    <source>
        <dbReference type="ARBA" id="ARBA00048552"/>
    </source>
</evidence>
<feature type="domain" description="RNA polymerase N-terminal" evidence="8">
    <location>
        <begin position="1"/>
        <end position="145"/>
    </location>
</feature>
<dbReference type="GO" id="GO:0003899">
    <property type="term" value="F:DNA-directed RNA polymerase activity"/>
    <property type="evidence" value="ECO:0007669"/>
    <property type="project" value="UniProtKB-EC"/>
</dbReference>
<keyword evidence="2 7" id="KW-0240">DNA-directed RNA polymerase</keyword>
<evidence type="ECO:0000256" key="7">
    <source>
        <dbReference type="RuleBase" id="RU004279"/>
    </source>
</evidence>
<evidence type="ECO:0000256" key="1">
    <source>
        <dbReference type="ARBA" id="ARBA00004026"/>
    </source>
</evidence>
<evidence type="ECO:0000313" key="10">
    <source>
        <dbReference type="Proteomes" id="UP000813462"/>
    </source>
</evidence>
<reference evidence="9" key="1">
    <citation type="journal article" date="2021" name="Front. Plant Sci.">
        <title>Chromosome-Scale Genome Assembly for Chinese Sour Jujube and Insights Into Its Genome Evolution and Domestication Signature.</title>
        <authorList>
            <person name="Shen L.-Y."/>
            <person name="Luo H."/>
            <person name="Wang X.-L."/>
            <person name="Wang X.-M."/>
            <person name="Qiu X.-J."/>
            <person name="Liu H."/>
            <person name="Zhou S.-S."/>
            <person name="Jia K.-H."/>
            <person name="Nie S."/>
            <person name="Bao Y.-T."/>
            <person name="Zhang R.-G."/>
            <person name="Yun Q.-Z."/>
            <person name="Chai Y.-H."/>
            <person name="Lu J.-Y."/>
            <person name="Li Y."/>
            <person name="Zhao S.-W."/>
            <person name="Mao J.-F."/>
            <person name="Jia S.-G."/>
            <person name="Mao Y.-M."/>
        </authorList>
    </citation>
    <scope>NUCLEOTIDE SEQUENCE</scope>
    <source>
        <strain evidence="9">AT0</strain>
        <tissue evidence="9">Leaf</tissue>
    </source>
</reference>
<comment type="function">
    <text evidence="1 7">DNA-dependent RNA polymerase catalyzes the transcription of DNA into RNA using the four ribonucleoside triphosphates as substrates.</text>
</comment>
<dbReference type="GO" id="GO:0003677">
    <property type="term" value="F:DNA binding"/>
    <property type="evidence" value="ECO:0007669"/>
    <property type="project" value="InterPro"/>
</dbReference>